<organism evidence="5 6">
    <name type="scientific">Madurella fahalii</name>
    <dbReference type="NCBI Taxonomy" id="1157608"/>
    <lineage>
        <taxon>Eukaryota</taxon>
        <taxon>Fungi</taxon>
        <taxon>Dikarya</taxon>
        <taxon>Ascomycota</taxon>
        <taxon>Pezizomycotina</taxon>
        <taxon>Sordariomycetes</taxon>
        <taxon>Sordariomycetidae</taxon>
        <taxon>Sordariales</taxon>
        <taxon>Sordariales incertae sedis</taxon>
        <taxon>Madurella</taxon>
    </lineage>
</organism>
<dbReference type="PROSITE" id="PS50297">
    <property type="entry name" value="ANK_REP_REGION"/>
    <property type="match status" value="3"/>
</dbReference>
<keyword evidence="1" id="KW-0677">Repeat</keyword>
<dbReference type="Pfam" id="PF12796">
    <property type="entry name" value="Ank_2"/>
    <property type="match status" value="2"/>
</dbReference>
<feature type="repeat" description="ANK" evidence="2">
    <location>
        <begin position="827"/>
        <end position="859"/>
    </location>
</feature>
<gene>
    <name evidence="5" type="ORF">MFIFM68171_09117</name>
</gene>
<feature type="repeat" description="ANK" evidence="2">
    <location>
        <begin position="860"/>
        <end position="892"/>
    </location>
</feature>
<keyword evidence="2" id="KW-0040">ANK repeat</keyword>
<feature type="repeat" description="ANK" evidence="2">
    <location>
        <begin position="794"/>
        <end position="826"/>
    </location>
</feature>
<evidence type="ECO:0000313" key="6">
    <source>
        <dbReference type="Proteomes" id="UP001628179"/>
    </source>
</evidence>
<dbReference type="PROSITE" id="PS50088">
    <property type="entry name" value="ANK_REPEAT"/>
    <property type="match status" value="3"/>
</dbReference>
<dbReference type="InterPro" id="IPR056884">
    <property type="entry name" value="NPHP3-like_N"/>
</dbReference>
<feature type="domain" description="Nephrocystin 3-like N-terminal" evidence="4">
    <location>
        <begin position="270"/>
        <end position="429"/>
    </location>
</feature>
<dbReference type="EMBL" id="BAAFSV010000005">
    <property type="protein sequence ID" value="GAB1318907.1"/>
    <property type="molecule type" value="Genomic_DNA"/>
</dbReference>
<evidence type="ECO:0000313" key="5">
    <source>
        <dbReference type="EMBL" id="GAB1318907.1"/>
    </source>
</evidence>
<dbReference type="InterPro" id="IPR036770">
    <property type="entry name" value="Ankyrin_rpt-contain_sf"/>
</dbReference>
<feature type="domain" description="GPI inositol-deacylase winged helix" evidence="3">
    <location>
        <begin position="541"/>
        <end position="626"/>
    </location>
</feature>
<dbReference type="PANTHER" id="PTHR10039">
    <property type="entry name" value="AMELOGENIN"/>
    <property type="match status" value="1"/>
</dbReference>
<dbReference type="SUPFAM" id="SSF48403">
    <property type="entry name" value="Ankyrin repeat"/>
    <property type="match status" value="1"/>
</dbReference>
<evidence type="ECO:0000256" key="1">
    <source>
        <dbReference type="ARBA" id="ARBA00022737"/>
    </source>
</evidence>
<dbReference type="SMART" id="SM00248">
    <property type="entry name" value="ANK"/>
    <property type="match status" value="5"/>
</dbReference>
<name>A0ABQ0GMC5_9PEZI</name>
<dbReference type="GeneID" id="98179859"/>
<dbReference type="Gene3D" id="1.25.40.20">
    <property type="entry name" value="Ankyrin repeat-containing domain"/>
    <property type="match status" value="1"/>
</dbReference>
<protein>
    <submittedName>
        <fullName evidence="5">NACHT domain-containing protein</fullName>
    </submittedName>
</protein>
<dbReference type="PANTHER" id="PTHR10039:SF10">
    <property type="entry name" value="NACHT DOMAIN-CONTAINING PROTEIN"/>
    <property type="match status" value="1"/>
</dbReference>
<evidence type="ECO:0000259" key="4">
    <source>
        <dbReference type="Pfam" id="PF24883"/>
    </source>
</evidence>
<dbReference type="Pfam" id="PF24883">
    <property type="entry name" value="NPHP3_N"/>
    <property type="match status" value="1"/>
</dbReference>
<dbReference type="SUPFAM" id="SSF52540">
    <property type="entry name" value="P-loop containing nucleoside triphosphate hydrolases"/>
    <property type="match status" value="1"/>
</dbReference>
<reference evidence="5 6" key="1">
    <citation type="submission" date="2024-09" db="EMBL/GenBank/DDBJ databases">
        <title>Itraconazole resistance in Madurella fahalii resulting from another homologue of gene encoding cytochrome P450 14-alpha sterol demethylase (CYP51).</title>
        <authorList>
            <person name="Yoshioka I."/>
            <person name="Fahal A.H."/>
            <person name="Kaneko S."/>
            <person name="Yaguchi T."/>
        </authorList>
    </citation>
    <scope>NUCLEOTIDE SEQUENCE [LARGE SCALE GENOMIC DNA]</scope>
    <source>
        <strain evidence="5 6">IFM 68171</strain>
    </source>
</reference>
<dbReference type="Pfam" id="PF22939">
    <property type="entry name" value="WHD_GPIID"/>
    <property type="match status" value="1"/>
</dbReference>
<dbReference type="InterPro" id="IPR027417">
    <property type="entry name" value="P-loop_NTPase"/>
</dbReference>
<comment type="caution">
    <text evidence="5">The sequence shown here is derived from an EMBL/GenBank/DDBJ whole genome shotgun (WGS) entry which is preliminary data.</text>
</comment>
<dbReference type="Proteomes" id="UP001628179">
    <property type="component" value="Unassembled WGS sequence"/>
</dbReference>
<evidence type="ECO:0000259" key="3">
    <source>
        <dbReference type="Pfam" id="PF22939"/>
    </source>
</evidence>
<dbReference type="RefSeq" id="XP_070920637.1">
    <property type="nucleotide sequence ID" value="XM_071064536.1"/>
</dbReference>
<accession>A0ABQ0GMC5</accession>
<dbReference type="InterPro" id="IPR054471">
    <property type="entry name" value="GPIID_WHD"/>
</dbReference>
<dbReference type="InterPro" id="IPR002110">
    <property type="entry name" value="Ankyrin_rpt"/>
</dbReference>
<keyword evidence="6" id="KW-1185">Reference proteome</keyword>
<dbReference type="Gene3D" id="3.40.50.300">
    <property type="entry name" value="P-loop containing nucleotide triphosphate hydrolases"/>
    <property type="match status" value="1"/>
</dbReference>
<sequence>MSLALSKAAALKAEIRLAEAVSLFEADLSPEQKAAFAASRLRSRGSPPTIHDVMRLTAEIDRVASVKLGGRRCFGPRLTSLLQAVQQFAALGDIILGSSQNIIASSVWVLVRMTLLSLVNFSSCLEKMSTLFMTVGRSAPRYEKMALLYPRSEALQSHLSEYFIVIIRLCHRLLGLTKKSIWGQVLSLPNDPDVQDCASELERWACSIKDEVNLLMCQSMEEQNSRLKSLLRHSEAESHRRRLERYARVLDSCSQYDHQTTWKQVRKLGSATVFHQATEYQNWKTQLDSCTLLYKGMLGSGKSVLLANIVDDLNLHVQDSGVPVAYFFCCHDISESLKARTVIGSLARQLLSLSSSKLTGVGDLIDKTPSDLDLKGIISLLRRALPRGFRAYCVVDGLDECDDSEMSTLIHRLKNLQDSFPLLICVSSRTGPDNVLRFNPERFARTCSITMPDDNPDIASFITAELERSIESRSLVIGDPRLILEIRDVLLQGAQGMFLWVTLQIGSLCTEKTDEAIRKALEDLPKDLSGTFSRILGRCNGLGGKYHQTRIFELVAVAHRPLTIEELREALSVVPGDVVWNPARLLNDAYSALACCGSLLTVDEEVSAVRLVHHSVMQFLLDDWSLKIERAEKSMEDIIVTYLNYNVFDTQVSTAMAPHVAAQDAPSRIIRSMDAGTVRSLALRLLRSRRLPECDVGKVLWETRGQSRRPLSLHQFQFYSYANAHWLRHMGHISQTDPVLYRLQLQVFERQPMDATNYAEWKKSLFQAVEMGRENVVKLILEKGMDIESKEPTMRMTPLLWAVRAGQDTIVKLLLDKGAIVDATDHDGRVPLIWAAIEEHRTIVRLLLDNGANIEATSHGGRTPLIWAAKEGHKRIVELLLEMGANPMTRDHIGVSASTWAAVEGHKSIADLLVDKCNQFRRNTLEFADKFSVGLTI</sequence>
<evidence type="ECO:0000256" key="2">
    <source>
        <dbReference type="PROSITE-ProRule" id="PRU00023"/>
    </source>
</evidence>
<proteinExistence type="predicted"/>